<dbReference type="Proteomes" id="UP001158576">
    <property type="component" value="Chromosome 2"/>
</dbReference>
<evidence type="ECO:0000256" key="3">
    <source>
        <dbReference type="SAM" id="SignalP"/>
    </source>
</evidence>
<dbReference type="Pfam" id="PF23344">
    <property type="entry name" value="ZP-N"/>
    <property type="match status" value="1"/>
</dbReference>
<evidence type="ECO:0000259" key="4">
    <source>
        <dbReference type="PROSITE" id="PS51034"/>
    </source>
</evidence>
<name>A0ABN7SZB9_OIKDI</name>
<dbReference type="Gene3D" id="2.60.40.3210">
    <property type="entry name" value="Zona pellucida, ZP-N domain"/>
    <property type="match status" value="1"/>
</dbReference>
<accession>A0ABN7SZB9</accession>
<organism evidence="5 6">
    <name type="scientific">Oikopleura dioica</name>
    <name type="common">Tunicate</name>
    <dbReference type="NCBI Taxonomy" id="34765"/>
    <lineage>
        <taxon>Eukaryota</taxon>
        <taxon>Metazoa</taxon>
        <taxon>Chordata</taxon>
        <taxon>Tunicata</taxon>
        <taxon>Appendicularia</taxon>
        <taxon>Copelata</taxon>
        <taxon>Oikopleuridae</taxon>
        <taxon>Oikopleura</taxon>
    </lineage>
</organism>
<dbReference type="PANTHER" id="PTHR14002">
    <property type="entry name" value="ENDOGLIN/TGF-BETA RECEPTOR TYPE III"/>
    <property type="match status" value="1"/>
</dbReference>
<evidence type="ECO:0000256" key="1">
    <source>
        <dbReference type="ARBA" id="ARBA00022729"/>
    </source>
</evidence>
<feature type="domain" description="ZP" evidence="4">
    <location>
        <begin position="378"/>
        <end position="636"/>
    </location>
</feature>
<gene>
    <name evidence="5" type="ORF">OKIOD_LOCUS12730</name>
</gene>
<reference evidence="5 6" key="1">
    <citation type="submission" date="2021-04" db="EMBL/GenBank/DDBJ databases">
        <authorList>
            <person name="Bliznina A."/>
        </authorList>
    </citation>
    <scope>NUCLEOTIDE SEQUENCE [LARGE SCALE GENOMIC DNA]</scope>
</reference>
<proteinExistence type="predicted"/>
<dbReference type="SUPFAM" id="SSF57196">
    <property type="entry name" value="EGF/Laminin"/>
    <property type="match status" value="1"/>
</dbReference>
<dbReference type="EMBL" id="OU015567">
    <property type="protein sequence ID" value="CAG5109424.1"/>
    <property type="molecule type" value="Genomic_DNA"/>
</dbReference>
<dbReference type="InterPro" id="IPR055355">
    <property type="entry name" value="ZP-C"/>
</dbReference>
<evidence type="ECO:0000313" key="6">
    <source>
        <dbReference type="Proteomes" id="UP001158576"/>
    </source>
</evidence>
<dbReference type="InterPro" id="IPR055356">
    <property type="entry name" value="ZP-N"/>
</dbReference>
<keyword evidence="1 3" id="KW-0732">Signal</keyword>
<evidence type="ECO:0000313" key="5">
    <source>
        <dbReference type="EMBL" id="CAG5109424.1"/>
    </source>
</evidence>
<protein>
    <submittedName>
        <fullName evidence="5">Oidioi.mRNA.OKI2018_I69.chr2.g3965.t2.cds</fullName>
    </submittedName>
</protein>
<dbReference type="PROSITE" id="PS51034">
    <property type="entry name" value="ZP_2"/>
    <property type="match status" value="1"/>
</dbReference>
<dbReference type="Gene3D" id="2.10.25.10">
    <property type="entry name" value="Laminin"/>
    <property type="match status" value="1"/>
</dbReference>
<feature type="signal peptide" evidence="3">
    <location>
        <begin position="1"/>
        <end position="17"/>
    </location>
</feature>
<dbReference type="InterPro" id="IPR001507">
    <property type="entry name" value="ZP_dom"/>
</dbReference>
<keyword evidence="2" id="KW-1015">Disulfide bond</keyword>
<dbReference type="SMART" id="SM00241">
    <property type="entry name" value="ZP"/>
    <property type="match status" value="1"/>
</dbReference>
<dbReference type="Gene3D" id="2.60.40.4100">
    <property type="entry name" value="Zona pellucida, ZP-C domain"/>
    <property type="match status" value="1"/>
</dbReference>
<dbReference type="InterPro" id="IPR042235">
    <property type="entry name" value="ZP-C_dom"/>
</dbReference>
<sequence length="880" mass="98466">MKIFIFQLLCLSVKASGSYNLSNDPKPEISLQALNDKTDIIPDELNCSLSNGQFLNAAIAEYVCSPLPPLLNGEIFCFDEWKIGTVCMGVCKNGWILEPHKRKKRCLPTRNRKERRTEESPVKWNFAKSNFKCVKDYQESPCSNNKGGCSHECIDKGDMIPICVCPCGHTLANDGKTCIDERKCPLDISLWLDGTTSACAKDGFNHAQKTMMANLVGFLDHESHNFDAKIFAASYGDGQVQQNASHFVTPLLHEIQEFLDALTISCANNSIADVFQKRRDQAFDSTTVSVITLAAELLDPSELIKMNRPRTDTTIVIVDRQRATKQALIQASILACNHENTQRCENIFNLNEVLSPGEILNRVSRESCFSRNYMSTISCGDFFMELDVPICSLRGLQQEDLILNAGKDGSCTPTLENNGTHYKWIIGYEDCGTKRTVDEKLEKITFTNNMRTWINRDAPVFPVLPEFNIDLECAVSTSFEFFSQGDFYPELSSFRGVANSIGSQTGNLQIYADPSFTETWDEKIMGTGVDLFVESNFTFVDASRELQVTDCVASSGELIDLVSVSDKPVLKMIEGGCLTDRTVKILPRGPRNQVRFQFKSFRFHGELSGAKKIMANFTEARVGTIDPSRALVLASILQNHKPVDYGIPAGICPTMDFSPKANETESSGRFCEVDPYKANYYTTGTVIKKVNNFICYDPDFGRVYPVRASAKKASQDSSVRIVPLGTFRPSHRLSHAKKVRKNCSSSISYRPDSGWIEDESLTFPEEDNTGKGLSAYCAVSGEFGLVIIPGRTSSNRKIWRLHKNQWENIGLVPWTSFRGYARAVLFPYNEIMVLGGYSGDWKFTKFIFNEDFTSIEGEDLTHLPALKNWDDLSAMLVLEN</sequence>
<evidence type="ECO:0000256" key="2">
    <source>
        <dbReference type="ARBA" id="ARBA00023157"/>
    </source>
</evidence>
<dbReference type="PANTHER" id="PTHR14002:SF43">
    <property type="entry name" value="DELTA-LIKE PROTEIN"/>
    <property type="match status" value="1"/>
</dbReference>
<feature type="chain" id="PRO_5047199048" evidence="3">
    <location>
        <begin position="18"/>
        <end position="880"/>
    </location>
</feature>
<keyword evidence="6" id="KW-1185">Reference proteome</keyword>
<dbReference type="Pfam" id="PF00100">
    <property type="entry name" value="Zona_pellucida"/>
    <property type="match status" value="1"/>
</dbReference>